<evidence type="ECO:0000313" key="1">
    <source>
        <dbReference type="EMBL" id="CAG8856046.1"/>
    </source>
</evidence>
<feature type="non-terminal residue" evidence="1">
    <location>
        <position position="1"/>
    </location>
</feature>
<dbReference type="EMBL" id="CAJVQB010155627">
    <property type="protein sequence ID" value="CAG8856046.1"/>
    <property type="molecule type" value="Genomic_DNA"/>
</dbReference>
<name>A0ABN7XNX6_GIGMA</name>
<organism evidence="1 2">
    <name type="scientific">Gigaspora margarita</name>
    <dbReference type="NCBI Taxonomy" id="4874"/>
    <lineage>
        <taxon>Eukaryota</taxon>
        <taxon>Fungi</taxon>
        <taxon>Fungi incertae sedis</taxon>
        <taxon>Mucoromycota</taxon>
        <taxon>Glomeromycotina</taxon>
        <taxon>Glomeromycetes</taxon>
        <taxon>Diversisporales</taxon>
        <taxon>Gigasporaceae</taxon>
        <taxon>Gigaspora</taxon>
    </lineage>
</organism>
<proteinExistence type="predicted"/>
<dbReference type="Proteomes" id="UP000789901">
    <property type="component" value="Unassembled WGS sequence"/>
</dbReference>
<feature type="non-terminal residue" evidence="1">
    <location>
        <position position="50"/>
    </location>
</feature>
<evidence type="ECO:0000313" key="2">
    <source>
        <dbReference type="Proteomes" id="UP000789901"/>
    </source>
</evidence>
<reference evidence="1 2" key="1">
    <citation type="submission" date="2021-06" db="EMBL/GenBank/DDBJ databases">
        <authorList>
            <person name="Kallberg Y."/>
            <person name="Tangrot J."/>
            <person name="Rosling A."/>
        </authorList>
    </citation>
    <scope>NUCLEOTIDE SEQUENCE [LARGE SCALE GENOMIC DNA]</scope>
    <source>
        <strain evidence="1 2">120-4 pot B 10/14</strain>
    </source>
</reference>
<sequence length="50" mass="5623">STSQVQSKEIPQCIFADLVEKYSIAISLKHCDINPKRIRNANAPAVVRRL</sequence>
<keyword evidence="2" id="KW-1185">Reference proteome</keyword>
<protein>
    <submittedName>
        <fullName evidence="1">17918_t:CDS:1</fullName>
    </submittedName>
</protein>
<accession>A0ABN7XNX6</accession>
<gene>
    <name evidence="1" type="ORF">GMARGA_LOCUS44867</name>
</gene>
<comment type="caution">
    <text evidence="1">The sequence shown here is derived from an EMBL/GenBank/DDBJ whole genome shotgun (WGS) entry which is preliminary data.</text>
</comment>